<evidence type="ECO:0000256" key="13">
    <source>
        <dbReference type="SAM" id="MobiDB-lite"/>
    </source>
</evidence>
<feature type="compositionally biased region" description="Low complexity" evidence="13">
    <location>
        <begin position="659"/>
        <end position="675"/>
    </location>
</feature>
<feature type="compositionally biased region" description="Acidic residues" evidence="13">
    <location>
        <begin position="62"/>
        <end position="80"/>
    </location>
</feature>
<feature type="compositionally biased region" description="Low complexity" evidence="13">
    <location>
        <begin position="867"/>
        <end position="877"/>
    </location>
</feature>
<comment type="similarity">
    <text evidence="3">Belongs to the SKA3 family.</text>
</comment>
<evidence type="ECO:0000256" key="2">
    <source>
        <dbReference type="ARBA" id="ARBA00004629"/>
    </source>
</evidence>
<evidence type="ECO:0000313" key="14">
    <source>
        <dbReference type="EMBL" id="PNH09897.1"/>
    </source>
</evidence>
<evidence type="ECO:0000256" key="3">
    <source>
        <dbReference type="ARBA" id="ARBA00007716"/>
    </source>
</evidence>
<name>A0A2J8ABM4_9CHLO</name>
<dbReference type="GO" id="GO:0000940">
    <property type="term" value="C:outer kinetochore"/>
    <property type="evidence" value="ECO:0007669"/>
    <property type="project" value="InterPro"/>
</dbReference>
<evidence type="ECO:0000256" key="5">
    <source>
        <dbReference type="ARBA" id="ARBA00022490"/>
    </source>
</evidence>
<evidence type="ECO:0000256" key="4">
    <source>
        <dbReference type="ARBA" id="ARBA00022454"/>
    </source>
</evidence>
<evidence type="ECO:0000256" key="12">
    <source>
        <dbReference type="ARBA" id="ARBA00023328"/>
    </source>
</evidence>
<evidence type="ECO:0000256" key="8">
    <source>
        <dbReference type="ARBA" id="ARBA00022776"/>
    </source>
</evidence>
<organism evidence="14 15">
    <name type="scientific">Tetrabaena socialis</name>
    <dbReference type="NCBI Taxonomy" id="47790"/>
    <lineage>
        <taxon>Eukaryota</taxon>
        <taxon>Viridiplantae</taxon>
        <taxon>Chlorophyta</taxon>
        <taxon>core chlorophytes</taxon>
        <taxon>Chlorophyceae</taxon>
        <taxon>CS clade</taxon>
        <taxon>Chlamydomonadales</taxon>
        <taxon>Tetrabaenaceae</taxon>
        <taxon>Tetrabaena</taxon>
    </lineage>
</organism>
<feature type="compositionally biased region" description="Low complexity" evidence="13">
    <location>
        <begin position="423"/>
        <end position="435"/>
    </location>
</feature>
<dbReference type="AlphaFoldDB" id="A0A2J8ABM4"/>
<feature type="region of interest" description="Disordered" evidence="13">
    <location>
        <begin position="843"/>
        <end position="909"/>
    </location>
</feature>
<reference evidence="14 15" key="1">
    <citation type="journal article" date="2017" name="Mol. Biol. Evol.">
        <title>The 4-celled Tetrabaena socialis nuclear genome reveals the essential components for genetic control of cell number at the origin of multicellularity in the volvocine lineage.</title>
        <authorList>
            <person name="Featherston J."/>
            <person name="Arakaki Y."/>
            <person name="Hanschen E.R."/>
            <person name="Ferris P.J."/>
            <person name="Michod R.E."/>
            <person name="Olson B.J.S.C."/>
            <person name="Nozaki H."/>
            <person name="Durand P.M."/>
        </authorList>
    </citation>
    <scope>NUCLEOTIDE SEQUENCE [LARGE SCALE GENOMIC DNA]</scope>
    <source>
        <strain evidence="14 15">NIES-571</strain>
    </source>
</reference>
<feature type="region of interest" description="Disordered" evidence="13">
    <location>
        <begin position="134"/>
        <end position="207"/>
    </location>
</feature>
<evidence type="ECO:0000256" key="1">
    <source>
        <dbReference type="ARBA" id="ARBA00004186"/>
    </source>
</evidence>
<keyword evidence="4" id="KW-0158">Chromosome</keyword>
<dbReference type="InterPro" id="IPR033341">
    <property type="entry name" value="SKA3"/>
</dbReference>
<feature type="region of interest" description="Disordered" evidence="13">
    <location>
        <begin position="772"/>
        <end position="823"/>
    </location>
</feature>
<evidence type="ECO:0000313" key="15">
    <source>
        <dbReference type="Proteomes" id="UP000236333"/>
    </source>
</evidence>
<keyword evidence="9" id="KW-0995">Kinetochore</keyword>
<dbReference type="Proteomes" id="UP000236333">
    <property type="component" value="Unassembled WGS sequence"/>
</dbReference>
<proteinExistence type="inferred from homology"/>
<feature type="compositionally biased region" description="Low complexity" evidence="13">
    <location>
        <begin position="976"/>
        <end position="988"/>
    </location>
</feature>
<feature type="region of interest" description="Disordered" evidence="13">
    <location>
        <begin position="423"/>
        <end position="471"/>
    </location>
</feature>
<dbReference type="GO" id="GO:0000278">
    <property type="term" value="P:mitotic cell cycle"/>
    <property type="evidence" value="ECO:0007669"/>
    <property type="project" value="TreeGrafter"/>
</dbReference>
<feature type="compositionally biased region" description="Gly residues" evidence="13">
    <location>
        <begin position="371"/>
        <end position="382"/>
    </location>
</feature>
<dbReference type="GO" id="GO:0051301">
    <property type="term" value="P:cell division"/>
    <property type="evidence" value="ECO:0007669"/>
    <property type="project" value="UniProtKB-KW"/>
</dbReference>
<feature type="compositionally biased region" description="Low complexity" evidence="13">
    <location>
        <begin position="483"/>
        <end position="495"/>
    </location>
</feature>
<dbReference type="EMBL" id="PGGS01000074">
    <property type="protein sequence ID" value="PNH09897.1"/>
    <property type="molecule type" value="Genomic_DNA"/>
</dbReference>
<keyword evidence="10" id="KW-0206">Cytoskeleton</keyword>
<feature type="compositionally biased region" description="Low complexity" evidence="13">
    <location>
        <begin position="447"/>
        <end position="471"/>
    </location>
</feature>
<dbReference type="OrthoDB" id="552789at2759"/>
<keyword evidence="12" id="KW-0137">Centromere</keyword>
<evidence type="ECO:0000256" key="6">
    <source>
        <dbReference type="ARBA" id="ARBA00022618"/>
    </source>
</evidence>
<dbReference type="GO" id="GO:0005876">
    <property type="term" value="C:spindle microtubule"/>
    <property type="evidence" value="ECO:0007669"/>
    <property type="project" value="TreeGrafter"/>
</dbReference>
<keyword evidence="8" id="KW-0498">Mitosis</keyword>
<comment type="subcellular location">
    <subcellularLocation>
        <location evidence="2">Chromosome</location>
        <location evidence="2">Centromere</location>
        <location evidence="2">Kinetochore</location>
    </subcellularLocation>
    <subcellularLocation>
        <location evidence="1">Cytoplasm</location>
        <location evidence="1">Cytoskeleton</location>
        <location evidence="1">Spindle</location>
    </subcellularLocation>
</comment>
<evidence type="ECO:0000256" key="9">
    <source>
        <dbReference type="ARBA" id="ARBA00022838"/>
    </source>
</evidence>
<feature type="region of interest" description="Disordered" evidence="13">
    <location>
        <begin position="371"/>
        <end position="395"/>
    </location>
</feature>
<dbReference type="GO" id="GO:0007059">
    <property type="term" value="P:chromosome segregation"/>
    <property type="evidence" value="ECO:0007669"/>
    <property type="project" value="InterPro"/>
</dbReference>
<dbReference type="PANTHER" id="PTHR48118:SF1">
    <property type="entry name" value="SPINDLE AND KINETOCHORE-ASSOCIATED PROTEIN 3"/>
    <property type="match status" value="1"/>
</dbReference>
<accession>A0A2J8ABM4</accession>
<feature type="non-terminal residue" evidence="14">
    <location>
        <position position="1"/>
    </location>
</feature>
<feature type="region of interest" description="Disordered" evidence="13">
    <location>
        <begin position="659"/>
        <end position="722"/>
    </location>
</feature>
<keyword evidence="5" id="KW-0963">Cytoplasm</keyword>
<feature type="compositionally biased region" description="Low complexity" evidence="13">
    <location>
        <begin position="47"/>
        <end position="61"/>
    </location>
</feature>
<feature type="region of interest" description="Disordered" evidence="13">
    <location>
        <begin position="47"/>
        <end position="101"/>
    </location>
</feature>
<evidence type="ECO:0000256" key="11">
    <source>
        <dbReference type="ARBA" id="ARBA00023306"/>
    </source>
</evidence>
<feature type="region of interest" description="Disordered" evidence="13">
    <location>
        <begin position="483"/>
        <end position="512"/>
    </location>
</feature>
<feature type="region of interest" description="Disordered" evidence="13">
    <location>
        <begin position="298"/>
        <end position="335"/>
    </location>
</feature>
<comment type="caution">
    <text evidence="14">The sequence shown here is derived from an EMBL/GenBank/DDBJ whole genome shotgun (WGS) entry which is preliminary data.</text>
</comment>
<feature type="compositionally biased region" description="Low complexity" evidence="13">
    <location>
        <begin position="707"/>
        <end position="722"/>
    </location>
</feature>
<feature type="region of interest" description="Disordered" evidence="13">
    <location>
        <begin position="960"/>
        <end position="988"/>
    </location>
</feature>
<evidence type="ECO:0000256" key="7">
    <source>
        <dbReference type="ARBA" id="ARBA00022701"/>
    </source>
</evidence>
<feature type="compositionally biased region" description="Low complexity" evidence="13">
    <location>
        <begin position="891"/>
        <end position="903"/>
    </location>
</feature>
<feature type="region of interest" description="Disordered" evidence="13">
    <location>
        <begin position="265"/>
        <end position="285"/>
    </location>
</feature>
<evidence type="ECO:0000256" key="10">
    <source>
        <dbReference type="ARBA" id="ARBA00023212"/>
    </source>
</evidence>
<keyword evidence="7" id="KW-0493">Microtubule</keyword>
<dbReference type="PANTHER" id="PTHR48118">
    <property type="entry name" value="SPINDLE AND KINETOCHORE-ASSOCIATED PROTEIN 3"/>
    <property type="match status" value="1"/>
</dbReference>
<feature type="compositionally biased region" description="Pro residues" evidence="13">
    <location>
        <begin position="960"/>
        <end position="974"/>
    </location>
</feature>
<sequence>ELLGHCLALYQANRGTIHLLEAHLQQYGYQQAPGVVQEPEDPVGPAAMRARRAAGGAAAGSDSDDDYGDDDGCSDADDDGGYGRLSMRAPAPSARTAQAPAHYGGAGGALASAANVSLRGAGRYGTGAGKHVTMQTPGAPSAAAGGGGTGARKSSNRKATPGFKLGTAGMASSGEEEEDDEYEGGGGGAYRGGHTLGSSDEEGGPRQRRRLLHGGAAAAAAAAGGTGSYRPSGTLTAKGQLLAVAQAASQSTALAAAASVRASARKAPRPLSALEARGSTPEPMLLSPTMVDMLARYNPPSDDGAAGARMPPSASAAKARADGGGATRGSTPGSEEVTAALQGFAPFGRRGQEPQQQQAAPCRQAWAGMGAAGAGAGAGMGRAGSMPTPPSEDDTCSLYHQLIRSKDVPTSIAAQTLQQQQQQLRLQQQQQQQQQAPPPRAHPQPVAASSGSGGSRIPASRSPSAPPGALLRPACASADAASAFNATPPGQQPGRAQPPPRSTTPLSMPRNEWPQHDRLLEEKMAGLERQWVESGQAALTPLRKSWGGGGGVAAALARARSPAAARAISDAAAAAAAALLTPPGGADSYVAAAAVGQRQQPGGMGRAAVPHRLDAGSSPEAMAAARMVLSPVQAAPLRGGGVSPPAAAASTVVGATTTVTPRRDGAPAARAGAAPVTTPKAAGAKARGTPGKGGGAMTPGRVAERLPATPTTPATTTRGAGAVTPGRVTRARTASAAAEAAGGGVGGAAATAAARARATPLRVSCTSLLPAATEAAGPNRTPGRIRMGPQPEPQPPGHAPGTYPSAASQPSGRASPQPPVAAAAQAVHPFVPPLRILTEGMRTTSETWGSAGGSEEAADWRGFPLSRRGTAGGPAADATDRSSGGASDDVSLALPPTPSSLTPGRGGSGIGGCSGIGGGGGAMASVLAGLSPGTSQLVSRALGEGFMGQFRTSIYNLRPPPPFFQQKPSPPPPRVARSTGTAAAAAEDCAAGRSGGAAAAASPSRQALYGGGRPCGEEEWGTLPPRTQQAFPLETLNQHLGTLARLVASRPAVNAAMGASFSVADVESLSLSTIASKLLINTLVKLGRCEVAGGGVGSLCYRIRASD</sequence>
<evidence type="ECO:0008006" key="16">
    <source>
        <dbReference type="Google" id="ProtNLM"/>
    </source>
</evidence>
<protein>
    <recommendedName>
        <fullName evidence="16">Spindle and kinetochore-associated protein 3</fullName>
    </recommendedName>
</protein>
<gene>
    <name evidence="14" type="ORF">TSOC_003444</name>
</gene>
<feature type="compositionally biased region" description="Gly residues" evidence="13">
    <location>
        <begin position="184"/>
        <end position="195"/>
    </location>
</feature>
<keyword evidence="15" id="KW-1185">Reference proteome</keyword>
<feature type="compositionally biased region" description="Acidic residues" evidence="13">
    <location>
        <begin position="174"/>
        <end position="183"/>
    </location>
</feature>
<keyword evidence="11" id="KW-0131">Cell cycle</keyword>
<keyword evidence="6" id="KW-0132">Cell division</keyword>